<dbReference type="Pfam" id="PF04865">
    <property type="entry name" value="Baseplate_J"/>
    <property type="match status" value="1"/>
</dbReference>
<dbReference type="RefSeq" id="WP_089144861.1">
    <property type="nucleotide sequence ID" value="NZ_LUGD01000002.1"/>
</dbReference>
<proteinExistence type="predicted"/>
<sequence length="401" mass="43479">MIDGNGFSRPTYDELVTQLSNKWRELFGDNAQTNTKSVGGILIRILAYILDKLYQLAEVVYNSQFVDSAEGTTLDQLASNAGISRLPAQVAIGTIKIWGQAGYVVPVGTLFKTSDELMYVTTEEIILQDLGKQDLTIEGYGTIQAQNGNVGLGTSRLLYANDLGSKYNKSGIFRLTQVTLVEAVMYATLEEVYGGSDIEKDEALRKRIALSNSSVPASPYNGVLAGVGKVAGVKSVKIITNDTMADDSATNTPAKSLHIYVDGGYKEDIAQAIFETVAAGIKTVGSQQVDVVDMAGIKHTIAFDIPNSRKLYVKIHLEKGDMYPNDGDKRIANLVKTYVESVGMGNVLHYTKLYQQIYSEVSGIIVADIKVGFSLEAVKAEDIQLQTFETAELADDGLVIN</sequence>
<feature type="domain" description="Baseplate protein J-like barrel" evidence="1">
    <location>
        <begin position="94"/>
        <end position="154"/>
    </location>
</feature>
<dbReference type="EMBL" id="LUGO01000035">
    <property type="protein sequence ID" value="OXS41061.1"/>
    <property type="molecule type" value="Genomic_DNA"/>
</dbReference>
<protein>
    <recommendedName>
        <fullName evidence="1">Baseplate protein J-like barrel domain-containing protein</fullName>
    </recommendedName>
</protein>
<name>A0A226RDN1_9LACO</name>
<dbReference type="InterPro" id="IPR006949">
    <property type="entry name" value="Barrel_Baseplate_J-like"/>
</dbReference>
<dbReference type="InterPro" id="IPR052399">
    <property type="entry name" value="Phage_Baseplate_Assmbl_Protein"/>
</dbReference>
<evidence type="ECO:0000313" key="2">
    <source>
        <dbReference type="EMBL" id="OXS41061.1"/>
    </source>
</evidence>
<accession>A0A226RDN1</accession>
<organism evidence="2 3">
    <name type="scientific">Ligilactobacillus agilis</name>
    <dbReference type="NCBI Taxonomy" id="1601"/>
    <lineage>
        <taxon>Bacteria</taxon>
        <taxon>Bacillati</taxon>
        <taxon>Bacillota</taxon>
        <taxon>Bacilli</taxon>
        <taxon>Lactobacillales</taxon>
        <taxon>Lactobacillaceae</taxon>
        <taxon>Ligilactobacillus</taxon>
    </lineage>
</organism>
<evidence type="ECO:0000259" key="1">
    <source>
        <dbReference type="Pfam" id="PF04865"/>
    </source>
</evidence>
<reference evidence="2 3" key="1">
    <citation type="submission" date="2016-03" db="EMBL/GenBank/DDBJ databases">
        <title>Sequencing of Lactobacillus Species from Commercial Turkeys.</title>
        <authorList>
            <person name="Johnson T.J."/>
            <person name="Youmans B.P."/>
            <person name="Case K.A."/>
        </authorList>
    </citation>
    <scope>NUCLEOTIDE SEQUENCE [LARGE SCALE GENOMIC DNA]</scope>
    <source>
        <strain evidence="2 3">UMNLA1</strain>
    </source>
</reference>
<dbReference type="PANTHER" id="PTHR37829">
    <property type="entry name" value="PHAGE-LIKE ELEMENT PBSX PROTEIN XKDT"/>
    <property type="match status" value="1"/>
</dbReference>
<evidence type="ECO:0000313" key="3">
    <source>
        <dbReference type="Proteomes" id="UP000215261"/>
    </source>
</evidence>
<gene>
    <name evidence="2" type="ORF">AYP69_03580</name>
</gene>
<dbReference type="AlphaFoldDB" id="A0A226RDN1"/>
<dbReference type="PANTHER" id="PTHR37829:SF3">
    <property type="entry name" value="PROTEIN JAYE-RELATED"/>
    <property type="match status" value="1"/>
</dbReference>
<dbReference type="Proteomes" id="UP000215261">
    <property type="component" value="Unassembled WGS sequence"/>
</dbReference>
<comment type="caution">
    <text evidence="2">The sequence shown here is derived from an EMBL/GenBank/DDBJ whole genome shotgun (WGS) entry which is preliminary data.</text>
</comment>